<accession>A0AB38ZEH1</accession>
<protein>
    <submittedName>
        <fullName evidence="2">Venom redulysin 5</fullName>
    </submittedName>
</protein>
<dbReference type="AlphaFoldDB" id="A0AB38ZEH1"/>
<name>A0AB38ZEH1_9HEMI</name>
<organism evidence="2">
    <name type="scientific">Oncocephalus sp</name>
    <dbReference type="NCBI Taxonomy" id="2944721"/>
    <lineage>
        <taxon>Eukaryota</taxon>
        <taxon>Metazoa</taxon>
        <taxon>Ecdysozoa</taxon>
        <taxon>Arthropoda</taxon>
        <taxon>Hexapoda</taxon>
        <taxon>Insecta</taxon>
        <taxon>Pterygota</taxon>
        <taxon>Neoptera</taxon>
        <taxon>Paraneoptera</taxon>
        <taxon>Hemiptera</taxon>
        <taxon>Heteroptera</taxon>
        <taxon>Panheteroptera</taxon>
        <taxon>Cimicomorpha</taxon>
        <taxon>Reduviidae</taxon>
        <taxon>Stenopodainae</taxon>
        <taxon>Oncocephalus</taxon>
    </lineage>
</organism>
<reference evidence="2" key="1">
    <citation type="submission" date="2024-03" db="EMBL/GenBank/DDBJ databases">
        <title>Venom adaptation and exaptation during the trophic switch to blood-feeding by kissing bugs (Reduviidae: Triatominae).</title>
        <authorList>
            <person name="Zdenek C.N."/>
            <person name="Cardoso F.C."/>
            <person name="Robinson S.D."/>
            <person name="Mercedes R.S."/>
            <person name="Raidjoe E.R."/>
            <person name="Hernandez-Vargas M.J."/>
            <person name="Jin J."/>
            <person name="Corzo G."/>
            <person name="Vetter I."/>
            <person name="King G.F."/>
            <person name="Fry B.G."/>
            <person name="Walker A."/>
        </authorList>
    </citation>
    <scope>NUCLEOTIDE SEQUENCE</scope>
</reference>
<evidence type="ECO:0000256" key="1">
    <source>
        <dbReference type="SAM" id="SignalP"/>
    </source>
</evidence>
<keyword evidence="1" id="KW-0732">Signal</keyword>
<proteinExistence type="evidence at transcript level"/>
<feature type="signal peptide" evidence="1">
    <location>
        <begin position="1"/>
        <end position="19"/>
    </location>
</feature>
<dbReference type="EMBL" id="PP517427">
    <property type="protein sequence ID" value="WXI02677.1"/>
    <property type="molecule type" value="mRNA"/>
</dbReference>
<sequence>MPKIWILLLLVGVIQFARSYPALENEFEEDEIDPMDFITFEFEDDVDDEERGKVGDWFKDKWKKLKTKFKKVGKKLKEAFKKGKEFLKKKGLKIEPLTCEGSVCRSCLIMSLAKKKFCLELVISSEALKITLTRQKDDQEPKAIFPPLNIKLNKMPSCMKFSKFLGDICILGVEGKIKSSEGKPNVNCCLVVLMKKFSAGAKICMTLEDGKIKFKFKPKLFAGEVDNGTVIEAGESADEGKPVDPSPE</sequence>
<evidence type="ECO:0000313" key="2">
    <source>
        <dbReference type="EMBL" id="WXI02677.1"/>
    </source>
</evidence>
<feature type="chain" id="PRO_5044244037" evidence="1">
    <location>
        <begin position="20"/>
        <end position="248"/>
    </location>
</feature>